<dbReference type="PANTHER" id="PTHR38011">
    <property type="entry name" value="DIHYDROFOLATE REDUCTASE FAMILY PROTEIN (AFU_ORTHOLOGUE AFUA_8G06820)"/>
    <property type="match status" value="1"/>
</dbReference>
<evidence type="ECO:0000256" key="1">
    <source>
        <dbReference type="ARBA" id="ARBA00005104"/>
    </source>
</evidence>
<dbReference type="NCBIfam" id="NF010663">
    <property type="entry name" value="PRK14059.1-1"/>
    <property type="match status" value="1"/>
</dbReference>
<dbReference type="NCBIfam" id="NF010664">
    <property type="entry name" value="PRK14059.1-2"/>
    <property type="match status" value="1"/>
</dbReference>
<dbReference type="Proteomes" id="UP000254978">
    <property type="component" value="Unassembled WGS sequence"/>
</dbReference>
<protein>
    <submittedName>
        <fullName evidence="5">Pyrimidine reductase</fullName>
    </submittedName>
</protein>
<dbReference type="PANTHER" id="PTHR38011:SF7">
    <property type="entry name" value="2,5-DIAMINO-6-RIBOSYLAMINO-4(3H)-PYRIMIDINONE 5'-PHOSPHATE REDUCTASE"/>
    <property type="match status" value="1"/>
</dbReference>
<evidence type="ECO:0000313" key="5">
    <source>
        <dbReference type="EMBL" id="STZ57035.1"/>
    </source>
</evidence>
<accession>A0A378TAX4</accession>
<reference evidence="5 6" key="1">
    <citation type="submission" date="2018-06" db="EMBL/GenBank/DDBJ databases">
        <authorList>
            <consortium name="Pathogen Informatics"/>
            <person name="Doyle S."/>
        </authorList>
    </citation>
    <scope>NUCLEOTIDE SEQUENCE [LARGE SCALE GENOMIC DNA]</scope>
    <source>
        <strain evidence="5 6">NCTC10821</strain>
    </source>
</reference>
<keyword evidence="3" id="KW-0560">Oxidoreductase</keyword>
<proteinExistence type="predicted"/>
<feature type="domain" description="Bacterial bifunctional deaminase-reductase C-terminal" evidence="4">
    <location>
        <begin position="21"/>
        <end position="231"/>
    </location>
</feature>
<dbReference type="InterPro" id="IPR050765">
    <property type="entry name" value="Riboflavin_Biosynth_HTPR"/>
</dbReference>
<dbReference type="InterPro" id="IPR024072">
    <property type="entry name" value="DHFR-like_dom_sf"/>
</dbReference>
<gene>
    <name evidence="5" type="primary">ribD_2</name>
    <name evidence="5" type="ORF">NCTC10821_00532</name>
</gene>
<evidence type="ECO:0000256" key="3">
    <source>
        <dbReference type="ARBA" id="ARBA00023002"/>
    </source>
</evidence>
<dbReference type="GO" id="GO:0008703">
    <property type="term" value="F:5-amino-6-(5-phosphoribosylamino)uracil reductase activity"/>
    <property type="evidence" value="ECO:0007669"/>
    <property type="project" value="InterPro"/>
</dbReference>
<dbReference type="NCBIfam" id="NF010665">
    <property type="entry name" value="PRK14059.1-4"/>
    <property type="match status" value="1"/>
</dbReference>
<dbReference type="Gene3D" id="3.40.430.10">
    <property type="entry name" value="Dihydrofolate Reductase, subunit A"/>
    <property type="match status" value="1"/>
</dbReference>
<comment type="pathway">
    <text evidence="1">Cofactor biosynthesis; riboflavin biosynthesis.</text>
</comment>
<keyword evidence="2" id="KW-0521">NADP</keyword>
<evidence type="ECO:0000313" key="6">
    <source>
        <dbReference type="Proteomes" id="UP000254978"/>
    </source>
</evidence>
<sequence length="239" mass="24927">MVDDVALPELYAYPGDLRKCWVRANFISSLDGASAVDGNSGSLGGPGDRALFAVMRELADVIVVGAGTVRTENYGGATLTVAQRQQRQTRGQAEVPPIAIVSNSGRLERDMKVFTHSEVPPLVLTSQAAASGTRALLGDAAEVIDCSGADRDAVDAVVLLAALAARGLTRVLTEGGPSLLGTFIAEDLLDELCLTLAPAVVGGDAGRIAHGAGRQTSMQRVHVLADDAGYLYSRYVRHA</sequence>
<dbReference type="AlphaFoldDB" id="A0A378TAX4"/>
<dbReference type="GO" id="GO:0009231">
    <property type="term" value="P:riboflavin biosynthetic process"/>
    <property type="evidence" value="ECO:0007669"/>
    <property type="project" value="InterPro"/>
</dbReference>
<dbReference type="Pfam" id="PF01872">
    <property type="entry name" value="RibD_C"/>
    <property type="match status" value="1"/>
</dbReference>
<dbReference type="SUPFAM" id="SSF53597">
    <property type="entry name" value="Dihydrofolate reductase-like"/>
    <property type="match status" value="1"/>
</dbReference>
<organism evidence="5 6">
    <name type="scientific">Mycolicibacterium tokaiense</name>
    <dbReference type="NCBI Taxonomy" id="39695"/>
    <lineage>
        <taxon>Bacteria</taxon>
        <taxon>Bacillati</taxon>
        <taxon>Actinomycetota</taxon>
        <taxon>Actinomycetes</taxon>
        <taxon>Mycobacteriales</taxon>
        <taxon>Mycobacteriaceae</taxon>
        <taxon>Mycolicibacterium</taxon>
    </lineage>
</organism>
<evidence type="ECO:0000256" key="2">
    <source>
        <dbReference type="ARBA" id="ARBA00022857"/>
    </source>
</evidence>
<dbReference type="EMBL" id="UGQT01000001">
    <property type="protein sequence ID" value="STZ57035.1"/>
    <property type="molecule type" value="Genomic_DNA"/>
</dbReference>
<name>A0A378TAX4_9MYCO</name>
<dbReference type="InterPro" id="IPR002734">
    <property type="entry name" value="RibDG_C"/>
</dbReference>
<evidence type="ECO:0000259" key="4">
    <source>
        <dbReference type="Pfam" id="PF01872"/>
    </source>
</evidence>
<keyword evidence="6" id="KW-1185">Reference proteome</keyword>